<evidence type="ECO:0000313" key="2">
    <source>
        <dbReference type="EMBL" id="MBC8318877.1"/>
    </source>
</evidence>
<dbReference type="EMBL" id="JACNJZ010000194">
    <property type="protein sequence ID" value="MBC8318877.1"/>
    <property type="molecule type" value="Genomic_DNA"/>
</dbReference>
<dbReference type="PROSITE" id="PS51725">
    <property type="entry name" value="ABM"/>
    <property type="match status" value="1"/>
</dbReference>
<organism evidence="2 3">
    <name type="scientific">Candidatus Desulfobia pelagia</name>
    <dbReference type="NCBI Taxonomy" id="2841692"/>
    <lineage>
        <taxon>Bacteria</taxon>
        <taxon>Pseudomonadati</taxon>
        <taxon>Thermodesulfobacteriota</taxon>
        <taxon>Desulfobulbia</taxon>
        <taxon>Desulfobulbales</taxon>
        <taxon>Desulfobulbaceae</taxon>
        <taxon>Candidatus Desulfobia</taxon>
    </lineage>
</organism>
<dbReference type="Gene3D" id="3.30.70.100">
    <property type="match status" value="1"/>
</dbReference>
<evidence type="ECO:0000313" key="3">
    <source>
        <dbReference type="Proteomes" id="UP000614424"/>
    </source>
</evidence>
<feature type="domain" description="ABM" evidence="1">
    <location>
        <begin position="1"/>
        <end position="92"/>
    </location>
</feature>
<gene>
    <name evidence="2" type="ORF">H8E41_13320</name>
</gene>
<dbReference type="AlphaFoldDB" id="A0A8J6TGL2"/>
<keyword evidence="2" id="KW-0560">Oxidoreductase</keyword>
<reference evidence="2 3" key="1">
    <citation type="submission" date="2020-08" db="EMBL/GenBank/DDBJ databases">
        <title>Bridging the membrane lipid divide: bacteria of the FCB group superphylum have the potential to synthesize archaeal ether lipids.</title>
        <authorList>
            <person name="Villanueva L."/>
            <person name="Von Meijenfeldt F.A.B."/>
            <person name="Westbye A.B."/>
            <person name="Yadav S."/>
            <person name="Hopmans E.C."/>
            <person name="Dutilh B.E."/>
            <person name="Sinninghe Damste J.S."/>
        </authorList>
    </citation>
    <scope>NUCLEOTIDE SEQUENCE [LARGE SCALE GENOMIC DNA]</scope>
    <source>
        <strain evidence="2">NIOZ-UU47</strain>
    </source>
</reference>
<dbReference type="Pfam" id="PF03992">
    <property type="entry name" value="ABM"/>
    <property type="match status" value="1"/>
</dbReference>
<protein>
    <submittedName>
        <fullName evidence="2">Antibiotic biosynthesis monooxygenase</fullName>
    </submittedName>
</protein>
<evidence type="ECO:0000259" key="1">
    <source>
        <dbReference type="PROSITE" id="PS51725"/>
    </source>
</evidence>
<comment type="caution">
    <text evidence="2">The sequence shown here is derived from an EMBL/GenBank/DDBJ whole genome shotgun (WGS) entry which is preliminary data.</text>
</comment>
<dbReference type="SUPFAM" id="SSF54909">
    <property type="entry name" value="Dimeric alpha+beta barrel"/>
    <property type="match status" value="1"/>
</dbReference>
<sequence length="96" mass="10880">MAVKILITRSIDKDLVQAVNPLIVKLHTLAMAQPGYISGETLKCIDRPGEYIVISTWRSLEDWNRWHSSQERITLQSTIDSITGKETAYTVYVPFG</sequence>
<dbReference type="InterPro" id="IPR007138">
    <property type="entry name" value="ABM_dom"/>
</dbReference>
<proteinExistence type="predicted"/>
<keyword evidence="2" id="KW-0503">Monooxygenase</keyword>
<dbReference type="Proteomes" id="UP000614424">
    <property type="component" value="Unassembled WGS sequence"/>
</dbReference>
<dbReference type="GO" id="GO:0004497">
    <property type="term" value="F:monooxygenase activity"/>
    <property type="evidence" value="ECO:0007669"/>
    <property type="project" value="UniProtKB-KW"/>
</dbReference>
<dbReference type="InterPro" id="IPR011008">
    <property type="entry name" value="Dimeric_a/b-barrel"/>
</dbReference>
<accession>A0A8J6TGL2</accession>
<name>A0A8J6TGL2_9BACT</name>